<dbReference type="PANTHER" id="PTHR12894:SF43">
    <property type="entry name" value="VACUOLAR SORTING PROTEIN 3"/>
    <property type="match status" value="1"/>
</dbReference>
<dbReference type="Gramene" id="AET1Gv20030500.16">
    <property type="protein sequence ID" value="AET1Gv20030500.16"/>
    <property type="gene ID" value="AET1Gv20030500"/>
</dbReference>
<name>A0A452XJD6_AEGTS</name>
<keyword evidence="3" id="KW-1185">Reference proteome</keyword>
<proteinExistence type="predicted"/>
<dbReference type="GO" id="GO:0005737">
    <property type="term" value="C:cytoplasm"/>
    <property type="evidence" value="ECO:0007669"/>
    <property type="project" value="TreeGrafter"/>
</dbReference>
<evidence type="ECO:0008006" key="4">
    <source>
        <dbReference type="Google" id="ProtNLM"/>
    </source>
</evidence>
<dbReference type="GO" id="GO:0034058">
    <property type="term" value="P:endosomal vesicle fusion"/>
    <property type="evidence" value="ECO:0007669"/>
    <property type="project" value="TreeGrafter"/>
</dbReference>
<protein>
    <recommendedName>
        <fullName evidence="4">Nucleoporin Nup133/Nup155-like C-terminal domain-containing protein</fullName>
    </recommendedName>
</protein>
<reference evidence="2" key="4">
    <citation type="submission" date="2019-03" db="UniProtKB">
        <authorList>
            <consortium name="EnsemblPlants"/>
        </authorList>
    </citation>
    <scope>IDENTIFICATION</scope>
</reference>
<reference evidence="3" key="2">
    <citation type="journal article" date="2017" name="Nat. Plants">
        <title>The Aegilops tauschii genome reveals multiple impacts of transposons.</title>
        <authorList>
            <person name="Zhao G."/>
            <person name="Zou C."/>
            <person name="Li K."/>
            <person name="Wang K."/>
            <person name="Li T."/>
            <person name="Gao L."/>
            <person name="Zhang X."/>
            <person name="Wang H."/>
            <person name="Yang Z."/>
            <person name="Liu X."/>
            <person name="Jiang W."/>
            <person name="Mao L."/>
            <person name="Kong X."/>
            <person name="Jiao Y."/>
            <person name="Jia J."/>
        </authorList>
    </citation>
    <scope>NUCLEOTIDE SEQUENCE [LARGE SCALE GENOMIC DNA]</scope>
    <source>
        <strain evidence="3">cv. AL8/78</strain>
    </source>
</reference>
<organism evidence="2 3">
    <name type="scientific">Aegilops tauschii subsp. strangulata</name>
    <name type="common">Goatgrass</name>
    <dbReference type="NCBI Taxonomy" id="200361"/>
    <lineage>
        <taxon>Eukaryota</taxon>
        <taxon>Viridiplantae</taxon>
        <taxon>Streptophyta</taxon>
        <taxon>Embryophyta</taxon>
        <taxon>Tracheophyta</taxon>
        <taxon>Spermatophyta</taxon>
        <taxon>Magnoliopsida</taxon>
        <taxon>Liliopsida</taxon>
        <taxon>Poales</taxon>
        <taxon>Poaceae</taxon>
        <taxon>BOP clade</taxon>
        <taxon>Pooideae</taxon>
        <taxon>Triticodae</taxon>
        <taxon>Triticeae</taxon>
        <taxon>Triticinae</taxon>
        <taxon>Aegilops</taxon>
    </lineage>
</organism>
<dbReference type="GO" id="GO:0006914">
    <property type="term" value="P:autophagy"/>
    <property type="evidence" value="ECO:0007669"/>
    <property type="project" value="TreeGrafter"/>
</dbReference>
<reference evidence="3" key="1">
    <citation type="journal article" date="2014" name="Science">
        <title>Ancient hybridizations among the ancestral genomes of bread wheat.</title>
        <authorList>
            <consortium name="International Wheat Genome Sequencing Consortium,"/>
            <person name="Marcussen T."/>
            <person name="Sandve S.R."/>
            <person name="Heier L."/>
            <person name="Spannagl M."/>
            <person name="Pfeifer M."/>
            <person name="Jakobsen K.S."/>
            <person name="Wulff B.B."/>
            <person name="Steuernagel B."/>
            <person name="Mayer K.F."/>
            <person name="Olsen O.A."/>
        </authorList>
    </citation>
    <scope>NUCLEOTIDE SEQUENCE [LARGE SCALE GENOMIC DNA]</scope>
    <source>
        <strain evidence="3">cv. AL8/78</strain>
    </source>
</reference>
<dbReference type="GO" id="GO:0016020">
    <property type="term" value="C:membrane"/>
    <property type="evidence" value="ECO:0007669"/>
    <property type="project" value="TreeGrafter"/>
</dbReference>
<dbReference type="Proteomes" id="UP000015105">
    <property type="component" value="Chromosome 1D"/>
</dbReference>
<feature type="repeat" description="CHCR" evidence="1">
    <location>
        <begin position="58"/>
        <end position="199"/>
    </location>
</feature>
<sequence length="199" mass="23049">TVLICLERTPRKLRLIKNLVRKLLLSKPPRYFKQHLTRTLFWNILDGVADIDQDLATAILTSEMREKQLSSEKVIAALDSEKVGIHQRYLQWLIEDQGCEDPHYHTSYALLLSKSAMEAFHMESNSGEKNDKEIDSDIQFIYSLRERLQLFLQASDLYDPEDVLDVIAESELWLEKAILYRKMGQENIVLQILALETGG</sequence>
<evidence type="ECO:0000313" key="2">
    <source>
        <dbReference type="EnsemblPlants" id="AET1Gv20030500.16"/>
    </source>
</evidence>
<dbReference type="InterPro" id="IPR032914">
    <property type="entry name" value="Vam6/VPS39/TRAP1"/>
</dbReference>
<dbReference type="PROSITE" id="PS50236">
    <property type="entry name" value="CHCR"/>
    <property type="match status" value="1"/>
</dbReference>
<evidence type="ECO:0000256" key="1">
    <source>
        <dbReference type="PROSITE-ProRule" id="PRU01006"/>
    </source>
</evidence>
<dbReference type="EnsemblPlants" id="AET1Gv20030500.16">
    <property type="protein sequence ID" value="AET1Gv20030500.16"/>
    <property type="gene ID" value="AET1Gv20030500"/>
</dbReference>
<reference evidence="2" key="5">
    <citation type="journal article" date="2021" name="G3 (Bethesda)">
        <title>Aegilops tauschii genome assembly Aet v5.0 features greater sequence contiguity and improved annotation.</title>
        <authorList>
            <person name="Wang L."/>
            <person name="Zhu T."/>
            <person name="Rodriguez J.C."/>
            <person name="Deal K.R."/>
            <person name="Dubcovsky J."/>
            <person name="McGuire P.E."/>
            <person name="Lux T."/>
            <person name="Spannagl M."/>
            <person name="Mayer K.F.X."/>
            <person name="Baldrich P."/>
            <person name="Meyers B.C."/>
            <person name="Huo N."/>
            <person name="Gu Y.Q."/>
            <person name="Zhou H."/>
            <person name="Devos K.M."/>
            <person name="Bennetzen J.L."/>
            <person name="Unver T."/>
            <person name="Budak H."/>
            <person name="Gulick P.J."/>
            <person name="Galiba G."/>
            <person name="Kalapos B."/>
            <person name="Nelson D.R."/>
            <person name="Li P."/>
            <person name="You F.M."/>
            <person name="Luo M.C."/>
            <person name="Dvorak J."/>
        </authorList>
    </citation>
    <scope>NUCLEOTIDE SEQUENCE [LARGE SCALE GENOMIC DNA]</scope>
    <source>
        <strain evidence="2">cv. AL8/78</strain>
    </source>
</reference>
<evidence type="ECO:0000313" key="3">
    <source>
        <dbReference type="Proteomes" id="UP000015105"/>
    </source>
</evidence>
<accession>A0A452XJD6</accession>
<dbReference type="AlphaFoldDB" id="A0A452XJD6"/>
<dbReference type="PANTHER" id="PTHR12894">
    <property type="entry name" value="CNH DOMAIN CONTAINING"/>
    <property type="match status" value="1"/>
</dbReference>
<reference evidence="2" key="3">
    <citation type="journal article" date="2017" name="Nature">
        <title>Genome sequence of the progenitor of the wheat D genome Aegilops tauschii.</title>
        <authorList>
            <person name="Luo M.C."/>
            <person name="Gu Y.Q."/>
            <person name="Puiu D."/>
            <person name="Wang H."/>
            <person name="Twardziok S.O."/>
            <person name="Deal K.R."/>
            <person name="Huo N."/>
            <person name="Zhu T."/>
            <person name="Wang L."/>
            <person name="Wang Y."/>
            <person name="McGuire P.E."/>
            <person name="Liu S."/>
            <person name="Long H."/>
            <person name="Ramasamy R.K."/>
            <person name="Rodriguez J.C."/>
            <person name="Van S.L."/>
            <person name="Yuan L."/>
            <person name="Wang Z."/>
            <person name="Xia Z."/>
            <person name="Xiao L."/>
            <person name="Anderson O.D."/>
            <person name="Ouyang S."/>
            <person name="Liang Y."/>
            <person name="Zimin A.V."/>
            <person name="Pertea G."/>
            <person name="Qi P."/>
            <person name="Bennetzen J.L."/>
            <person name="Dai X."/>
            <person name="Dawson M.W."/>
            <person name="Muller H.G."/>
            <person name="Kugler K."/>
            <person name="Rivarola-Duarte L."/>
            <person name="Spannagl M."/>
            <person name="Mayer K.F.X."/>
            <person name="Lu F.H."/>
            <person name="Bevan M.W."/>
            <person name="Leroy P."/>
            <person name="Li P."/>
            <person name="You F.M."/>
            <person name="Sun Q."/>
            <person name="Liu Z."/>
            <person name="Lyons E."/>
            <person name="Wicker T."/>
            <person name="Salzberg S.L."/>
            <person name="Devos K.M."/>
            <person name="Dvorak J."/>
        </authorList>
    </citation>
    <scope>NUCLEOTIDE SEQUENCE [LARGE SCALE GENOMIC DNA]</scope>
    <source>
        <strain evidence="2">cv. AL8/78</strain>
    </source>
</reference>
<dbReference type="GO" id="GO:0006886">
    <property type="term" value="P:intracellular protein transport"/>
    <property type="evidence" value="ECO:0007669"/>
    <property type="project" value="UniProtKB-UniRule"/>
</dbReference>
<dbReference type="InterPro" id="IPR000547">
    <property type="entry name" value="Clathrin_H-chain/VPS_repeat"/>
</dbReference>